<evidence type="ECO:0000313" key="2">
    <source>
        <dbReference type="Proteomes" id="UP001055101"/>
    </source>
</evidence>
<dbReference type="Proteomes" id="UP001055101">
    <property type="component" value="Unassembled WGS sequence"/>
</dbReference>
<accession>A0ABQ4TU38</accession>
<protein>
    <submittedName>
        <fullName evidence="1">Uncharacterized protein</fullName>
    </submittedName>
</protein>
<comment type="caution">
    <text evidence="1">The sequence shown here is derived from an EMBL/GenBank/DDBJ whole genome shotgun (WGS) entry which is preliminary data.</text>
</comment>
<gene>
    <name evidence="1" type="ORF">EKPJFOCH_3919</name>
</gene>
<dbReference type="EMBL" id="BPRA01000023">
    <property type="protein sequence ID" value="GJE57405.1"/>
    <property type="molecule type" value="Genomic_DNA"/>
</dbReference>
<keyword evidence="2" id="KW-1185">Reference proteome</keyword>
<reference evidence="1" key="1">
    <citation type="journal article" date="2021" name="Front. Microbiol.">
        <title>Comprehensive Comparative Genomics and Phenotyping of Methylobacterium Species.</title>
        <authorList>
            <person name="Alessa O."/>
            <person name="Ogura Y."/>
            <person name="Fujitani Y."/>
            <person name="Takami H."/>
            <person name="Hayashi T."/>
            <person name="Sahin N."/>
            <person name="Tani A."/>
        </authorList>
    </citation>
    <scope>NUCLEOTIDE SEQUENCE</scope>
    <source>
        <strain evidence="1">DSM 23674</strain>
    </source>
</reference>
<proteinExistence type="predicted"/>
<evidence type="ECO:0000313" key="1">
    <source>
        <dbReference type="EMBL" id="GJE57405.1"/>
    </source>
</evidence>
<sequence>MRVILLMLAVANFRWGQAAIQRANLLTAQRDDAWAEAERRMALAESLMNRGRILPR</sequence>
<dbReference type="RefSeq" id="WP_238232743.1">
    <property type="nucleotide sequence ID" value="NZ_BPRA01000023.1"/>
</dbReference>
<name>A0ABQ4TU38_9HYPH</name>
<reference evidence="1" key="2">
    <citation type="submission" date="2021-08" db="EMBL/GenBank/DDBJ databases">
        <authorList>
            <person name="Tani A."/>
            <person name="Ola A."/>
            <person name="Ogura Y."/>
            <person name="Katsura K."/>
            <person name="Hayashi T."/>
        </authorList>
    </citation>
    <scope>NUCLEOTIDE SEQUENCE</scope>
    <source>
        <strain evidence="1">DSM 23674</strain>
    </source>
</reference>
<organism evidence="1 2">
    <name type="scientific">Methylobacterium thuringiense</name>
    <dbReference type="NCBI Taxonomy" id="1003091"/>
    <lineage>
        <taxon>Bacteria</taxon>
        <taxon>Pseudomonadati</taxon>
        <taxon>Pseudomonadota</taxon>
        <taxon>Alphaproteobacteria</taxon>
        <taxon>Hyphomicrobiales</taxon>
        <taxon>Methylobacteriaceae</taxon>
        <taxon>Methylobacterium</taxon>
    </lineage>
</organism>